<dbReference type="Pfam" id="PF00801">
    <property type="entry name" value="PKD"/>
    <property type="match status" value="1"/>
</dbReference>
<dbReference type="EMBL" id="CP149822">
    <property type="protein sequence ID" value="WZN39810.1"/>
    <property type="molecule type" value="Genomic_DNA"/>
</dbReference>
<evidence type="ECO:0000313" key="4">
    <source>
        <dbReference type="Proteomes" id="UP001485459"/>
    </source>
</evidence>
<sequence>MKSTRPIGIFSLLQIVLLVLITGKAQSQEAAHDHGSISAAIEFVENKGQWADPFEFRANLGGVNIYLKKNAIRMLFLHPGDMKQVLDNQHGVPKDITGGGKPPIIHIDKKKNQTRAISSPVPGDDSPGGGGNGGGYVPGQVRGHAYEVSFLQANPNPVITASKPSRENISYFRGKDRSRWKSGISAYTSVLYENLYPNTDMQVYSESGQMKYDFIVRPGGNPDAIRMEYSGAQSMSLKKGNLHIQTSVGEIVELMPFAYQFIDNQRKKVNVQYQLKGNTLSFKVSGRYDNAYPLVIDPVVVFATLTGSRADNWGYTATYDDAGNFYGGGIARAPGFPTTTGAIQSAFRGGDCDMAIVKFNATGSRLLYSTYIGGAADDQPHSLFVDGAGNLVISGRTNSSDFPSDKTIGPGGGDSHDIVVAKINANATDIIGCLRIGGTGLDGANMRTEKTGPIYQLLRNYGDDARSEVVLDGAGNIYVAGCTQSADFPTTAGAFQRTFGGAQDGVVIKINPNCSDIIWSTYLGGNQADAAYVLALNGGNSIYVAGGTASSNFPMRGSGVYNAYRGGQCDGFIAQLSADGSNVLNSTFLGSDNGRADQVYGIQLDRLGDVYVMGTTEGNWPIRQPAGTPTFYNDNSRQFIAKLRPNLSAFIYSTTFGTASSAPSISPVAFLVDRCQNVYVSGWGGELNHQFHANASTRGLPITPDARQSRTDGSDFYFFVMKRDALGILYGTYFGGSGLLEHVDGGTSRFDRNGVIYQGICASCQLRPPRVRFPTTAGSYYTGMTDVCNFGALKIAFNLDGVRAGFTTQERRRNYCTPANITFLDTTNVTAVEWIWNFGDGSPEVRGTSPTVTHDYPNVGDYNVRLVKYDPASCNVYDTAFMPIRVRNDEATVSFTEQRQPPCTALEYEFTNRSTWPAGKPFTDTSFVWDFGDNSPLVRAGMANQTHRYASEGLYTVRLRLVDTNYCNAPDEYAIQLRVAANVVAAFASPDSACAPFTVQFDNISAGGTEFEWDFGDGSPISRDIYPTHTFTQPNRYLVTLRAYDPNTCNLRDTVQRWITIMPGPTAAYTYLPTKAVENTPTTFTNQSVDAVRYRWDFGDGNISYEPNPTHQYLRSGIYEVCLTAYTEYGCEDTVCQEVQAIVNPLYDVPTAFSPNGDGINDKWEIKGFGIVRYDMKVFNRWGQLMFQSNDQRLGWDGRFNGTVQPMDAYAFVLNVEFTDGNKITKTGNVTLLR</sequence>
<dbReference type="SUPFAM" id="SSF49299">
    <property type="entry name" value="PKD domain"/>
    <property type="match status" value="4"/>
</dbReference>
<feature type="domain" description="PKD" evidence="2">
    <location>
        <begin position="918"/>
        <end position="964"/>
    </location>
</feature>
<accession>A0ABZ2YJA4</accession>
<dbReference type="Pfam" id="PF13585">
    <property type="entry name" value="CHU_C"/>
    <property type="match status" value="1"/>
</dbReference>
<feature type="domain" description="PKD" evidence="2">
    <location>
        <begin position="820"/>
        <end position="873"/>
    </location>
</feature>
<gene>
    <name evidence="3" type="ORF">WJU16_17670</name>
</gene>
<dbReference type="Pfam" id="PF25778">
    <property type="entry name" value="DUF7948"/>
    <property type="match status" value="1"/>
</dbReference>
<dbReference type="NCBIfam" id="TIGR04131">
    <property type="entry name" value="Bac_Flav_CTERM"/>
    <property type="match status" value="1"/>
</dbReference>
<feature type="compositionally biased region" description="Gly residues" evidence="1">
    <location>
        <begin position="126"/>
        <end position="137"/>
    </location>
</feature>
<organism evidence="3 4">
    <name type="scientific">Chitinophaga pollutisoli</name>
    <dbReference type="NCBI Taxonomy" id="3133966"/>
    <lineage>
        <taxon>Bacteria</taxon>
        <taxon>Pseudomonadati</taxon>
        <taxon>Bacteroidota</taxon>
        <taxon>Chitinophagia</taxon>
        <taxon>Chitinophagales</taxon>
        <taxon>Chitinophagaceae</taxon>
        <taxon>Chitinophaga</taxon>
    </lineage>
</organism>
<dbReference type="InterPro" id="IPR022409">
    <property type="entry name" value="PKD/Chitinase_dom"/>
</dbReference>
<dbReference type="Gene3D" id="2.60.40.10">
    <property type="entry name" value="Immunoglobulins"/>
    <property type="match status" value="4"/>
</dbReference>
<evidence type="ECO:0000259" key="2">
    <source>
        <dbReference type="PROSITE" id="PS50093"/>
    </source>
</evidence>
<keyword evidence="4" id="KW-1185">Reference proteome</keyword>
<dbReference type="InterPro" id="IPR035986">
    <property type="entry name" value="PKD_dom_sf"/>
</dbReference>
<dbReference type="Pfam" id="PF06739">
    <property type="entry name" value="SBBP"/>
    <property type="match status" value="1"/>
</dbReference>
<dbReference type="InterPro" id="IPR057708">
    <property type="entry name" value="DUF7948"/>
</dbReference>
<reference evidence="4" key="1">
    <citation type="submission" date="2024-03" db="EMBL/GenBank/DDBJ databases">
        <title>Chitinophaga horti sp. nov., isolated from garden soil.</title>
        <authorList>
            <person name="Lee D.S."/>
            <person name="Han D.M."/>
            <person name="Baek J.H."/>
            <person name="Choi D.G."/>
            <person name="Jeon J.H."/>
            <person name="Jeon C.O."/>
        </authorList>
    </citation>
    <scope>NUCLEOTIDE SEQUENCE [LARGE SCALE GENOMIC DNA]</scope>
    <source>
        <strain evidence="4">GPA1</strain>
    </source>
</reference>
<feature type="region of interest" description="Disordered" evidence="1">
    <location>
        <begin position="113"/>
        <end position="138"/>
    </location>
</feature>
<dbReference type="SMART" id="SM00089">
    <property type="entry name" value="PKD"/>
    <property type="match status" value="4"/>
</dbReference>
<dbReference type="InterPro" id="IPR000601">
    <property type="entry name" value="PKD_dom"/>
</dbReference>
<dbReference type="InterPro" id="IPR052918">
    <property type="entry name" value="Motility_Chemotaxis_Reg"/>
</dbReference>
<dbReference type="PROSITE" id="PS50093">
    <property type="entry name" value="PKD"/>
    <property type="match status" value="4"/>
</dbReference>
<feature type="domain" description="PKD" evidence="2">
    <location>
        <begin position="1011"/>
        <end position="1045"/>
    </location>
</feature>
<evidence type="ECO:0000313" key="3">
    <source>
        <dbReference type="EMBL" id="WZN39810.1"/>
    </source>
</evidence>
<dbReference type="InterPro" id="IPR013783">
    <property type="entry name" value="Ig-like_fold"/>
</dbReference>
<dbReference type="RefSeq" id="WP_341834778.1">
    <property type="nucleotide sequence ID" value="NZ_CP149822.1"/>
</dbReference>
<dbReference type="CDD" id="cd00146">
    <property type="entry name" value="PKD"/>
    <property type="match status" value="4"/>
</dbReference>
<name>A0ABZ2YJA4_9BACT</name>
<dbReference type="Pfam" id="PF18911">
    <property type="entry name" value="PKD_4"/>
    <property type="match status" value="3"/>
</dbReference>
<evidence type="ECO:0000256" key="1">
    <source>
        <dbReference type="SAM" id="MobiDB-lite"/>
    </source>
</evidence>
<dbReference type="PANTHER" id="PTHR35580:SF1">
    <property type="entry name" value="PHYTASE-LIKE DOMAIN-CONTAINING PROTEIN"/>
    <property type="match status" value="1"/>
</dbReference>
<dbReference type="InterPro" id="IPR026341">
    <property type="entry name" value="T9SS_type_B"/>
</dbReference>
<proteinExistence type="predicted"/>
<dbReference type="PANTHER" id="PTHR35580">
    <property type="entry name" value="CELL SURFACE GLYCOPROTEIN (S-LAYER PROTEIN)-LIKE PROTEIN"/>
    <property type="match status" value="1"/>
</dbReference>
<dbReference type="InterPro" id="IPR010620">
    <property type="entry name" value="SBBP_repeat"/>
</dbReference>
<feature type="domain" description="PKD" evidence="2">
    <location>
        <begin position="1064"/>
        <end position="1130"/>
    </location>
</feature>
<protein>
    <submittedName>
        <fullName evidence="3">PKD domain-containing protein</fullName>
    </submittedName>
</protein>
<dbReference type="Proteomes" id="UP001485459">
    <property type="component" value="Chromosome"/>
</dbReference>